<proteinExistence type="predicted"/>
<protein>
    <submittedName>
        <fullName evidence="1">Uncharacterized protein</fullName>
    </submittedName>
</protein>
<evidence type="ECO:0000313" key="2">
    <source>
        <dbReference type="Proteomes" id="UP000244005"/>
    </source>
</evidence>
<name>A0A2R6VZJ7_MARPO</name>
<dbReference type="Proteomes" id="UP000244005">
    <property type="component" value="Unassembled WGS sequence"/>
</dbReference>
<gene>
    <name evidence="1" type="ORF">MARPO_0239s0001</name>
</gene>
<dbReference type="EMBL" id="KZ772957">
    <property type="protein sequence ID" value="PTQ27024.1"/>
    <property type="molecule type" value="Genomic_DNA"/>
</dbReference>
<sequence length="76" mass="8668">MRISIVGMLTCRTDNCKRNVHGRKAAGRNTNRNRLISFALTLHSHARSHLNLKVFFHFCRPTVGYVGSSVTFFSLF</sequence>
<accession>A0A2R6VZJ7</accession>
<dbReference type="Gramene" id="Mp6g07960.1">
    <property type="protein sequence ID" value="Mp6g07960.1.cds1"/>
    <property type="gene ID" value="Mp6g07960"/>
</dbReference>
<keyword evidence="2" id="KW-1185">Reference proteome</keyword>
<reference evidence="2" key="1">
    <citation type="journal article" date="2017" name="Cell">
        <title>Insights into land plant evolution garnered from the Marchantia polymorpha genome.</title>
        <authorList>
            <person name="Bowman J.L."/>
            <person name="Kohchi T."/>
            <person name="Yamato K.T."/>
            <person name="Jenkins J."/>
            <person name="Shu S."/>
            <person name="Ishizaki K."/>
            <person name="Yamaoka S."/>
            <person name="Nishihama R."/>
            <person name="Nakamura Y."/>
            <person name="Berger F."/>
            <person name="Adam C."/>
            <person name="Aki S.S."/>
            <person name="Althoff F."/>
            <person name="Araki T."/>
            <person name="Arteaga-Vazquez M.A."/>
            <person name="Balasubrmanian S."/>
            <person name="Barry K."/>
            <person name="Bauer D."/>
            <person name="Boehm C.R."/>
            <person name="Briginshaw L."/>
            <person name="Caballero-Perez J."/>
            <person name="Catarino B."/>
            <person name="Chen F."/>
            <person name="Chiyoda S."/>
            <person name="Chovatia M."/>
            <person name="Davies K.M."/>
            <person name="Delmans M."/>
            <person name="Demura T."/>
            <person name="Dierschke T."/>
            <person name="Dolan L."/>
            <person name="Dorantes-Acosta A.E."/>
            <person name="Eklund D.M."/>
            <person name="Florent S.N."/>
            <person name="Flores-Sandoval E."/>
            <person name="Fujiyama A."/>
            <person name="Fukuzawa H."/>
            <person name="Galik B."/>
            <person name="Grimanelli D."/>
            <person name="Grimwood J."/>
            <person name="Grossniklaus U."/>
            <person name="Hamada T."/>
            <person name="Haseloff J."/>
            <person name="Hetherington A.J."/>
            <person name="Higo A."/>
            <person name="Hirakawa Y."/>
            <person name="Hundley H.N."/>
            <person name="Ikeda Y."/>
            <person name="Inoue K."/>
            <person name="Inoue S.I."/>
            <person name="Ishida S."/>
            <person name="Jia Q."/>
            <person name="Kakita M."/>
            <person name="Kanazawa T."/>
            <person name="Kawai Y."/>
            <person name="Kawashima T."/>
            <person name="Kennedy M."/>
            <person name="Kinose K."/>
            <person name="Kinoshita T."/>
            <person name="Kohara Y."/>
            <person name="Koide E."/>
            <person name="Komatsu K."/>
            <person name="Kopischke S."/>
            <person name="Kubo M."/>
            <person name="Kyozuka J."/>
            <person name="Lagercrantz U."/>
            <person name="Lin S.S."/>
            <person name="Lindquist E."/>
            <person name="Lipzen A.M."/>
            <person name="Lu C.W."/>
            <person name="De Luna E."/>
            <person name="Martienssen R.A."/>
            <person name="Minamino N."/>
            <person name="Mizutani M."/>
            <person name="Mizutani M."/>
            <person name="Mochizuki N."/>
            <person name="Monte I."/>
            <person name="Mosher R."/>
            <person name="Nagasaki H."/>
            <person name="Nakagami H."/>
            <person name="Naramoto S."/>
            <person name="Nishitani K."/>
            <person name="Ohtani M."/>
            <person name="Okamoto T."/>
            <person name="Okumura M."/>
            <person name="Phillips J."/>
            <person name="Pollak B."/>
            <person name="Reinders A."/>
            <person name="Rovekamp M."/>
            <person name="Sano R."/>
            <person name="Sawa S."/>
            <person name="Schmid M.W."/>
            <person name="Shirakawa M."/>
            <person name="Solano R."/>
            <person name="Spunde A."/>
            <person name="Suetsugu N."/>
            <person name="Sugano S."/>
            <person name="Sugiyama A."/>
            <person name="Sun R."/>
            <person name="Suzuki Y."/>
            <person name="Takenaka M."/>
            <person name="Takezawa D."/>
            <person name="Tomogane H."/>
            <person name="Tsuzuki M."/>
            <person name="Ueda T."/>
            <person name="Umeda M."/>
            <person name="Ward J.M."/>
            <person name="Watanabe Y."/>
            <person name="Yazaki K."/>
            <person name="Yokoyama R."/>
            <person name="Yoshitake Y."/>
            <person name="Yotsui I."/>
            <person name="Zachgo S."/>
            <person name="Schmutz J."/>
        </authorList>
    </citation>
    <scope>NUCLEOTIDE SEQUENCE [LARGE SCALE GENOMIC DNA]</scope>
    <source>
        <strain evidence="2">Tak-1</strain>
    </source>
</reference>
<evidence type="ECO:0000313" key="1">
    <source>
        <dbReference type="EMBL" id="PTQ27024.1"/>
    </source>
</evidence>
<organism evidence="1 2">
    <name type="scientific">Marchantia polymorpha</name>
    <name type="common">Common liverwort</name>
    <name type="synonym">Marchantia aquatica</name>
    <dbReference type="NCBI Taxonomy" id="3197"/>
    <lineage>
        <taxon>Eukaryota</taxon>
        <taxon>Viridiplantae</taxon>
        <taxon>Streptophyta</taxon>
        <taxon>Embryophyta</taxon>
        <taxon>Marchantiophyta</taxon>
        <taxon>Marchantiopsida</taxon>
        <taxon>Marchantiidae</taxon>
        <taxon>Marchantiales</taxon>
        <taxon>Marchantiaceae</taxon>
        <taxon>Marchantia</taxon>
    </lineage>
</organism>
<dbReference type="AlphaFoldDB" id="A0A2R6VZJ7"/>